<feature type="transmembrane region" description="Helical" evidence="6">
    <location>
        <begin position="77"/>
        <end position="99"/>
    </location>
</feature>
<evidence type="ECO:0000256" key="3">
    <source>
        <dbReference type="ARBA" id="ARBA00022692"/>
    </source>
</evidence>
<keyword evidence="2" id="KW-1003">Cell membrane</keyword>
<accession>A0AAE3SNC3</accession>
<comment type="subcellular location">
    <subcellularLocation>
        <location evidence="1">Cell membrane</location>
        <topology evidence="1">Multi-pass membrane protein</topology>
    </subcellularLocation>
</comment>
<feature type="transmembrane region" description="Helical" evidence="6">
    <location>
        <begin position="12"/>
        <end position="33"/>
    </location>
</feature>
<evidence type="ECO:0000256" key="6">
    <source>
        <dbReference type="SAM" id="Phobius"/>
    </source>
</evidence>
<dbReference type="InterPro" id="IPR002797">
    <property type="entry name" value="Polysacc_synth"/>
</dbReference>
<feature type="transmembrane region" description="Helical" evidence="6">
    <location>
        <begin position="359"/>
        <end position="382"/>
    </location>
</feature>
<evidence type="ECO:0000256" key="2">
    <source>
        <dbReference type="ARBA" id="ARBA00022475"/>
    </source>
</evidence>
<dbReference type="InterPro" id="IPR050833">
    <property type="entry name" value="Poly_Biosynth_Transport"/>
</dbReference>
<feature type="transmembrane region" description="Helical" evidence="6">
    <location>
        <begin position="299"/>
        <end position="317"/>
    </location>
</feature>
<keyword evidence="5 6" id="KW-0472">Membrane</keyword>
<dbReference type="EMBL" id="JAPFQP010000002">
    <property type="protein sequence ID" value="MCX2719474.1"/>
    <property type="molecule type" value="Genomic_DNA"/>
</dbReference>
<feature type="transmembrane region" description="Helical" evidence="6">
    <location>
        <begin position="176"/>
        <end position="196"/>
    </location>
</feature>
<organism evidence="7 8">
    <name type="scientific">Lentiprolixibacter aurantiacus</name>
    <dbReference type="NCBI Taxonomy" id="2993939"/>
    <lineage>
        <taxon>Bacteria</taxon>
        <taxon>Pseudomonadati</taxon>
        <taxon>Bacteroidota</taxon>
        <taxon>Flavobacteriia</taxon>
        <taxon>Flavobacteriales</taxon>
        <taxon>Flavobacteriaceae</taxon>
        <taxon>Lentiprolixibacter</taxon>
    </lineage>
</organism>
<comment type="caution">
    <text evidence="7">The sequence shown here is derived from an EMBL/GenBank/DDBJ whole genome shotgun (WGS) entry which is preliminary data.</text>
</comment>
<proteinExistence type="predicted"/>
<feature type="transmembrane region" description="Helical" evidence="6">
    <location>
        <begin position="119"/>
        <end position="139"/>
    </location>
</feature>
<dbReference type="AlphaFoldDB" id="A0AAE3SNC3"/>
<feature type="transmembrane region" description="Helical" evidence="6">
    <location>
        <begin position="329"/>
        <end position="347"/>
    </location>
</feature>
<protein>
    <submittedName>
        <fullName evidence="7">Polysaccharide biosynthesis C-terminal domain-containing protein</fullName>
    </submittedName>
</protein>
<evidence type="ECO:0000256" key="5">
    <source>
        <dbReference type="ARBA" id="ARBA00023136"/>
    </source>
</evidence>
<evidence type="ECO:0000313" key="7">
    <source>
        <dbReference type="EMBL" id="MCX2719474.1"/>
    </source>
</evidence>
<keyword evidence="3 6" id="KW-0812">Transmembrane</keyword>
<name>A0AAE3SNC3_9FLAO</name>
<feature type="transmembrane region" description="Helical" evidence="6">
    <location>
        <begin position="388"/>
        <end position="411"/>
    </location>
</feature>
<dbReference type="PANTHER" id="PTHR30250:SF11">
    <property type="entry name" value="O-ANTIGEN TRANSPORTER-RELATED"/>
    <property type="match status" value="1"/>
</dbReference>
<feature type="transmembrane region" description="Helical" evidence="6">
    <location>
        <begin position="449"/>
        <end position="467"/>
    </location>
</feature>
<feature type="transmembrane region" description="Helical" evidence="6">
    <location>
        <begin position="423"/>
        <end position="443"/>
    </location>
</feature>
<feature type="transmembrane region" description="Helical" evidence="6">
    <location>
        <begin position="151"/>
        <end position="170"/>
    </location>
</feature>
<keyword evidence="4 6" id="KW-1133">Transmembrane helix</keyword>
<keyword evidence="8" id="KW-1185">Reference proteome</keyword>
<evidence type="ECO:0000313" key="8">
    <source>
        <dbReference type="Proteomes" id="UP001207116"/>
    </source>
</evidence>
<feature type="transmembrane region" description="Helical" evidence="6">
    <location>
        <begin position="39"/>
        <end position="65"/>
    </location>
</feature>
<reference evidence="7" key="1">
    <citation type="submission" date="2022-11" db="EMBL/GenBank/DDBJ databases">
        <title>The characterization of three novel Bacteroidetes species and genomic analysis of their roles in tidal elemental geochemical cycles.</title>
        <authorList>
            <person name="Ma K.-J."/>
        </authorList>
    </citation>
    <scope>NUCLEOTIDE SEQUENCE</scope>
    <source>
        <strain evidence="7">M415</strain>
    </source>
</reference>
<gene>
    <name evidence="7" type="ORF">OO016_07670</name>
</gene>
<dbReference type="GO" id="GO:0005886">
    <property type="term" value="C:plasma membrane"/>
    <property type="evidence" value="ECO:0007669"/>
    <property type="project" value="UniProtKB-SubCell"/>
</dbReference>
<feature type="transmembrane region" description="Helical" evidence="6">
    <location>
        <begin position="216"/>
        <end position="234"/>
    </location>
</feature>
<evidence type="ECO:0000256" key="4">
    <source>
        <dbReference type="ARBA" id="ARBA00022989"/>
    </source>
</evidence>
<feature type="transmembrane region" description="Helical" evidence="6">
    <location>
        <begin position="250"/>
        <end position="267"/>
    </location>
</feature>
<dbReference type="Pfam" id="PF01943">
    <property type="entry name" value="Polysacc_synt"/>
    <property type="match status" value="1"/>
</dbReference>
<dbReference type="Proteomes" id="UP001207116">
    <property type="component" value="Unassembled WGS sequence"/>
</dbReference>
<dbReference type="RefSeq" id="WP_266012156.1">
    <property type="nucleotide sequence ID" value="NZ_JAPFQP010000002.1"/>
</dbReference>
<sequence>MGIVFRQSARNTLVTYFGFAIGAINTLFLYTRFLTDEYFGLVGVILSTATLLMPVMAFGVPNTLIKFYSRFNNDESSYFLGSMLFFPLIMILPLGLLSYLANEAIGAFLAHKNLIVKGYVWHIFLIGMAMAYFEVFYAWSKVHMRSVFGNFMKEVFVRIGVTLLLLLLYAEIIDVSFFLNALAGLYILRTLLMKLVAFSLEFPRLRIGGHLVTREILTYSLLIILGGSTAIILLEIDRFMINQFIQIENVAYYTVGIFIATVVAVPSRAMHQITYPLTAEILNTGDNDALKKLYTKSSLTLFIVAGMIFLLIMLNLPDLYPFLPESYRGGYLVVFLIGLSRVFDAILGNNNAILFNSRYYRAVLLMGVLLALATIVLNLIFIPLYQTAGAAMATCIAVFLYNIAKLVFVWIKFEISPFSNNTIRVLGLLIFIGVLFHALQFTFHPILNIILKSALMVIMYAGVLYRFRISEDINGIVSRWFRK</sequence>
<dbReference type="PANTHER" id="PTHR30250">
    <property type="entry name" value="PST FAMILY PREDICTED COLANIC ACID TRANSPORTER"/>
    <property type="match status" value="1"/>
</dbReference>
<evidence type="ECO:0000256" key="1">
    <source>
        <dbReference type="ARBA" id="ARBA00004651"/>
    </source>
</evidence>